<evidence type="ECO:0000256" key="2">
    <source>
        <dbReference type="ARBA" id="ARBA00013365"/>
    </source>
</evidence>
<dbReference type="PANTHER" id="PTHR30337">
    <property type="entry name" value="COMPONENT OF ATP-DEPENDENT DSDNA EXONUCLEASE"/>
    <property type="match status" value="1"/>
</dbReference>
<dbReference type="RefSeq" id="WP_009610143.1">
    <property type="nucleotide sequence ID" value="NZ_ABXP02000042.1"/>
</dbReference>
<comment type="similarity">
    <text evidence="1">Belongs to the SbcD family.</text>
</comment>
<keyword evidence="5" id="KW-0269">Exonuclease</keyword>
<dbReference type="Proteomes" id="UP000010146">
    <property type="component" value="Unassembled WGS sequence"/>
</dbReference>
<sequence length="355" mass="41502">MRILHTADLHLKGYEDERWEALEELIEVGRKEKINLLVISGDLFDTEVEVEKLRPHLRSIFSDNDFKILIIPGNHDKGAYTKGMYWGEDVTVLTYLYEPFELETVRVWGMPFENIEGREMVQKIRTLEDRLIPDKTNILLYHGELVDSYFAREDFGEEGEGRYMPVKLSYFEGLNLQYILGGHFHSRYNVWEVEKGKYFVYPGSPVSVTKKETGQRKANIFEIGEPPQEYLLDTLHFEEVTLKLDPFDPRHPLDILENYLKNLHPKAQVLLTVSGYLHGEKLGMGEEELVEKVRKLASGKIAGENYQFRDISRIWEDDLFKKFLETLEKEGVEEEEKKHLSDLVLQAIMEHSCNE</sequence>
<dbReference type="Pfam" id="PF00149">
    <property type="entry name" value="Metallophos"/>
    <property type="match status" value="1"/>
</dbReference>
<reference evidence="7 8" key="1">
    <citation type="submission" date="2008-07" db="EMBL/GenBank/DDBJ databases">
        <authorList>
            <person name="Gonzalez J."/>
            <person name="Sokolova T."/>
            <person name="Ferriera S."/>
            <person name="Johnson J."/>
            <person name="Kravitz S."/>
            <person name="Beeson K."/>
            <person name="Sutton G."/>
            <person name="Rogers Y.-H."/>
            <person name="Friedman R."/>
            <person name="Frazier M."/>
            <person name="Venter J.C."/>
        </authorList>
    </citation>
    <scope>NUCLEOTIDE SEQUENCE [LARGE SCALE GENOMIC DNA]</scope>
    <source>
        <strain evidence="7 8">DSM 12653</strain>
    </source>
</reference>
<dbReference type="Gene3D" id="3.60.21.10">
    <property type="match status" value="1"/>
</dbReference>
<reference evidence="8" key="3">
    <citation type="submission" date="2015-02" db="EMBL/GenBank/DDBJ databases">
        <title>Genome analysis of three genomes within the thermophilic hydrogenogenic bacterial species Caldanaerobacter subterraneus.</title>
        <authorList>
            <person name="Sant'Anna F.H."/>
            <person name="Lebedinsky A."/>
            <person name="Sokolova T."/>
            <person name="Robb F.T."/>
            <person name="Gonzalez J.M."/>
        </authorList>
    </citation>
    <scope>NUCLEOTIDE SEQUENCE [LARGE SCALE GENOMIC DNA]</scope>
    <source>
        <strain evidence="8">DSM 12653</strain>
    </source>
</reference>
<evidence type="ECO:0000313" key="8">
    <source>
        <dbReference type="Proteomes" id="UP000010146"/>
    </source>
</evidence>
<reference evidence="7 8" key="2">
    <citation type="journal article" date="2015" name="BMC Genomics">
        <title>Analysis of three genomes within the thermophilic bacterial species Caldanaerobacter subterraneus with a focus on carbon monoxide dehydrogenase evolution and hydrolase diversity.</title>
        <authorList>
            <person name="Sant'Anna F.H."/>
            <person name="Lebedinsky A.V."/>
            <person name="Sokolova T.G."/>
            <person name="Robb F.T."/>
            <person name="Gonzalez J.M."/>
        </authorList>
    </citation>
    <scope>NUCLEOTIDE SEQUENCE [LARGE SCALE GENOMIC DNA]</scope>
    <source>
        <strain evidence="7 8">DSM 12653</strain>
    </source>
</reference>
<evidence type="ECO:0000313" key="7">
    <source>
        <dbReference type="EMBL" id="KKC30228.1"/>
    </source>
</evidence>
<dbReference type="EMBL" id="ABXP02000042">
    <property type="protein sequence ID" value="KKC30228.1"/>
    <property type="molecule type" value="Genomic_DNA"/>
</dbReference>
<comment type="caution">
    <text evidence="7">The sequence shown here is derived from an EMBL/GenBank/DDBJ whole genome shotgun (WGS) entry which is preliminary data.</text>
</comment>
<proteinExistence type="inferred from homology"/>
<evidence type="ECO:0000256" key="4">
    <source>
        <dbReference type="ARBA" id="ARBA00022801"/>
    </source>
</evidence>
<organism evidence="7 8">
    <name type="scientific">Caldanaerobacter subterraneus subsp. pacificus DSM 12653</name>
    <dbReference type="NCBI Taxonomy" id="391606"/>
    <lineage>
        <taxon>Bacteria</taxon>
        <taxon>Bacillati</taxon>
        <taxon>Bacillota</taxon>
        <taxon>Clostridia</taxon>
        <taxon>Thermoanaerobacterales</taxon>
        <taxon>Thermoanaerobacteraceae</taxon>
        <taxon>Caldanaerobacter</taxon>
    </lineage>
</organism>
<evidence type="ECO:0000256" key="1">
    <source>
        <dbReference type="ARBA" id="ARBA00010555"/>
    </source>
</evidence>
<evidence type="ECO:0000256" key="3">
    <source>
        <dbReference type="ARBA" id="ARBA00022722"/>
    </source>
</evidence>
<name>B7R7A4_9THEO</name>
<evidence type="ECO:0000259" key="6">
    <source>
        <dbReference type="Pfam" id="PF00149"/>
    </source>
</evidence>
<dbReference type="InterPro" id="IPR050535">
    <property type="entry name" value="DNA_Repair-Maintenance_Comp"/>
</dbReference>
<dbReference type="PANTHER" id="PTHR30337:SF0">
    <property type="entry name" value="NUCLEASE SBCCD SUBUNIT D"/>
    <property type="match status" value="1"/>
</dbReference>
<evidence type="ECO:0000256" key="5">
    <source>
        <dbReference type="ARBA" id="ARBA00022839"/>
    </source>
</evidence>
<dbReference type="GO" id="GO:0004527">
    <property type="term" value="F:exonuclease activity"/>
    <property type="evidence" value="ECO:0007669"/>
    <property type="project" value="UniProtKB-KW"/>
</dbReference>
<keyword evidence="4" id="KW-0378">Hydrolase</keyword>
<dbReference type="SUPFAM" id="SSF56300">
    <property type="entry name" value="Metallo-dependent phosphatases"/>
    <property type="match status" value="1"/>
</dbReference>
<keyword evidence="3" id="KW-0540">Nuclease</keyword>
<dbReference type="InterPro" id="IPR041796">
    <property type="entry name" value="Mre11_N"/>
</dbReference>
<feature type="domain" description="Calcineurin-like phosphoesterase" evidence="6">
    <location>
        <begin position="1"/>
        <end position="186"/>
    </location>
</feature>
<dbReference type="InterPro" id="IPR029052">
    <property type="entry name" value="Metallo-depent_PP-like"/>
</dbReference>
<dbReference type="CDD" id="cd00840">
    <property type="entry name" value="MPP_Mre11_N"/>
    <property type="match status" value="1"/>
</dbReference>
<dbReference type="AlphaFoldDB" id="B7R7A4"/>
<gene>
    <name evidence="7" type="ORF">CDSM653_00706</name>
</gene>
<accession>B7R7A4</accession>
<dbReference type="InterPro" id="IPR004843">
    <property type="entry name" value="Calcineurin-like_PHP"/>
</dbReference>
<protein>
    <recommendedName>
        <fullName evidence="2">Nuclease SbcCD subunit D</fullName>
    </recommendedName>
</protein>